<dbReference type="SUPFAM" id="SSF53383">
    <property type="entry name" value="PLP-dependent transferases"/>
    <property type="match status" value="1"/>
</dbReference>
<dbReference type="CDD" id="cd00614">
    <property type="entry name" value="CGS_like"/>
    <property type="match status" value="1"/>
</dbReference>
<dbReference type="Gene3D" id="3.90.1150.10">
    <property type="entry name" value="Aspartate Aminotransferase, domain 1"/>
    <property type="match status" value="1"/>
</dbReference>
<accession>A0A1G2K5F0</accession>
<evidence type="ECO:0000256" key="4">
    <source>
        <dbReference type="RuleBase" id="RU362118"/>
    </source>
</evidence>
<comment type="caution">
    <text evidence="5">The sequence shown here is derived from an EMBL/GenBank/DDBJ whole genome shotgun (WGS) entry which is preliminary data.</text>
</comment>
<keyword evidence="2 3" id="KW-0663">Pyridoxal phosphate</keyword>
<dbReference type="GO" id="GO:0019346">
    <property type="term" value="P:transsulfuration"/>
    <property type="evidence" value="ECO:0007669"/>
    <property type="project" value="InterPro"/>
</dbReference>
<dbReference type="GO" id="GO:0005737">
    <property type="term" value="C:cytoplasm"/>
    <property type="evidence" value="ECO:0007669"/>
    <property type="project" value="TreeGrafter"/>
</dbReference>
<evidence type="ECO:0000256" key="2">
    <source>
        <dbReference type="ARBA" id="ARBA00022898"/>
    </source>
</evidence>
<dbReference type="PIRSF" id="PIRSF001434">
    <property type="entry name" value="CGS"/>
    <property type="match status" value="1"/>
</dbReference>
<dbReference type="InterPro" id="IPR015421">
    <property type="entry name" value="PyrdxlP-dep_Trfase_major"/>
</dbReference>
<evidence type="ECO:0000256" key="3">
    <source>
        <dbReference type="PIRSR" id="PIRSR001434-2"/>
    </source>
</evidence>
<dbReference type="EMBL" id="MHQC01000032">
    <property type="protein sequence ID" value="OGZ94652.1"/>
    <property type="molecule type" value="Genomic_DNA"/>
</dbReference>
<comment type="similarity">
    <text evidence="4">Belongs to the trans-sulfuration enzymes family.</text>
</comment>
<feature type="modified residue" description="N6-(pyridoxal phosphate)lysine" evidence="3">
    <location>
        <position position="209"/>
    </location>
</feature>
<evidence type="ECO:0000313" key="5">
    <source>
        <dbReference type="EMBL" id="OGZ94652.1"/>
    </source>
</evidence>
<evidence type="ECO:0008006" key="7">
    <source>
        <dbReference type="Google" id="ProtNLM"/>
    </source>
</evidence>
<comment type="cofactor">
    <cofactor evidence="1 4">
        <name>pyridoxal 5'-phosphate</name>
        <dbReference type="ChEBI" id="CHEBI:597326"/>
    </cofactor>
</comment>
<gene>
    <name evidence="5" type="ORF">A2633_01380</name>
</gene>
<dbReference type="PANTHER" id="PTHR11808:SF80">
    <property type="entry name" value="CYSTATHIONINE GAMMA-LYASE"/>
    <property type="match status" value="1"/>
</dbReference>
<dbReference type="InterPro" id="IPR015422">
    <property type="entry name" value="PyrdxlP-dep_Trfase_small"/>
</dbReference>
<evidence type="ECO:0000313" key="6">
    <source>
        <dbReference type="Proteomes" id="UP000177152"/>
    </source>
</evidence>
<organism evidence="5 6">
    <name type="scientific">Candidatus Sungbacteria bacterium RIFCSPHIGHO2_01_FULL_47_32</name>
    <dbReference type="NCBI Taxonomy" id="1802264"/>
    <lineage>
        <taxon>Bacteria</taxon>
        <taxon>Candidatus Sungiibacteriota</taxon>
    </lineage>
</organism>
<dbReference type="GO" id="GO:0016846">
    <property type="term" value="F:carbon-sulfur lyase activity"/>
    <property type="evidence" value="ECO:0007669"/>
    <property type="project" value="TreeGrafter"/>
</dbReference>
<name>A0A1G2K5F0_9BACT</name>
<evidence type="ECO:0000256" key="1">
    <source>
        <dbReference type="ARBA" id="ARBA00001933"/>
    </source>
</evidence>
<dbReference type="FunFam" id="3.40.640.10:FF:000046">
    <property type="entry name" value="Cystathionine gamma-lyase"/>
    <property type="match status" value="1"/>
</dbReference>
<dbReference type="InterPro" id="IPR000277">
    <property type="entry name" value="Cys/Met-Metab_PyrdxlP-dep_enz"/>
</dbReference>
<protein>
    <recommendedName>
        <fullName evidence="7">Cystathionine gamma-synthase</fullName>
    </recommendedName>
</protein>
<dbReference type="GO" id="GO:0030170">
    <property type="term" value="F:pyridoxal phosphate binding"/>
    <property type="evidence" value="ECO:0007669"/>
    <property type="project" value="InterPro"/>
</dbReference>
<sequence>MRSWNFDTLLVSGGYDPTEHRWHRSEPIYPDAAVVQPDCRTATARFAGTEEGLVYARFGTDNDILVEKRVALLEGAEASKCFGSGLAAINCLLYALAEDGDHIAVQEKMYGGTIAAITKLLMRAGVRVTFIKDTNDPDEWKRACKKKRMKLLFAEILSNPTLEVLDVETISEIAKTHNAALVIDATFSTPVLFRPLDWGADYSIHSTTKFMNIGGTNTGGVLSGPKDGIKKVVGISNLWGAPLSAFDAWLTIKGMPFLKDRVLRQSKSAFELASFLAKNPRVKKIFYPKLMSSPDYFRAKKYLPEGCGAVFALELEGTKADAARFIESLKLWSHAVNLGDIHSLATCPALTTHSTIPQEMRERAGITDTFIRFSTGLEHIEDLKDDIDQALKK</sequence>
<dbReference type="Proteomes" id="UP000177152">
    <property type="component" value="Unassembled WGS sequence"/>
</dbReference>
<dbReference type="Gene3D" id="3.40.640.10">
    <property type="entry name" value="Type I PLP-dependent aspartate aminotransferase-like (Major domain)"/>
    <property type="match status" value="1"/>
</dbReference>
<dbReference type="Pfam" id="PF01053">
    <property type="entry name" value="Cys_Met_Meta_PP"/>
    <property type="match status" value="1"/>
</dbReference>
<dbReference type="PANTHER" id="PTHR11808">
    <property type="entry name" value="TRANS-SULFURATION ENZYME FAMILY MEMBER"/>
    <property type="match status" value="1"/>
</dbReference>
<reference evidence="5 6" key="1">
    <citation type="journal article" date="2016" name="Nat. Commun.">
        <title>Thousands of microbial genomes shed light on interconnected biogeochemical processes in an aquifer system.</title>
        <authorList>
            <person name="Anantharaman K."/>
            <person name="Brown C.T."/>
            <person name="Hug L.A."/>
            <person name="Sharon I."/>
            <person name="Castelle C.J."/>
            <person name="Probst A.J."/>
            <person name="Thomas B.C."/>
            <person name="Singh A."/>
            <person name="Wilkins M.J."/>
            <person name="Karaoz U."/>
            <person name="Brodie E.L."/>
            <person name="Williams K.H."/>
            <person name="Hubbard S.S."/>
            <person name="Banfield J.F."/>
        </authorList>
    </citation>
    <scope>NUCLEOTIDE SEQUENCE [LARGE SCALE GENOMIC DNA]</scope>
</reference>
<proteinExistence type="inferred from homology"/>
<dbReference type="AlphaFoldDB" id="A0A1G2K5F0"/>
<dbReference type="InterPro" id="IPR015424">
    <property type="entry name" value="PyrdxlP-dep_Trfase"/>
</dbReference>